<evidence type="ECO:0000313" key="6">
    <source>
        <dbReference type="Proteomes" id="UP000434409"/>
    </source>
</evidence>
<dbReference type="Pfam" id="PF00753">
    <property type="entry name" value="Lactamase_B"/>
    <property type="match status" value="1"/>
</dbReference>
<dbReference type="RefSeq" id="WP_154475887.1">
    <property type="nucleotide sequence ID" value="NZ_VULY01000018.1"/>
</dbReference>
<feature type="domain" description="Metallo-beta-lactamase" evidence="4">
    <location>
        <begin position="100"/>
        <end position="200"/>
    </location>
</feature>
<dbReference type="AlphaFoldDB" id="A0A6N7UR45"/>
<dbReference type="InterPro" id="IPR018337">
    <property type="entry name" value="Cell_wall/Cho-bd_repeat"/>
</dbReference>
<dbReference type="InterPro" id="IPR052159">
    <property type="entry name" value="Competence_DNA_uptake"/>
</dbReference>
<dbReference type="PANTHER" id="PTHR30619:SF7">
    <property type="entry name" value="BETA-LACTAMASE DOMAIN PROTEIN"/>
    <property type="match status" value="1"/>
</dbReference>
<dbReference type="Proteomes" id="UP000434409">
    <property type="component" value="Unassembled WGS sequence"/>
</dbReference>
<evidence type="ECO:0000256" key="3">
    <source>
        <dbReference type="SAM" id="SignalP"/>
    </source>
</evidence>
<feature type="repeat" description="Cell wall-binding" evidence="2">
    <location>
        <begin position="457"/>
        <end position="476"/>
    </location>
</feature>
<comment type="caution">
    <text evidence="5">The sequence shown here is derived from an EMBL/GenBank/DDBJ whole genome shotgun (WGS) entry which is preliminary data.</text>
</comment>
<keyword evidence="5" id="KW-0378">Hydrolase</keyword>
<evidence type="ECO:0000313" key="5">
    <source>
        <dbReference type="EMBL" id="MSR93123.1"/>
    </source>
</evidence>
<dbReference type="Pfam" id="PF19127">
    <property type="entry name" value="Choline_bind_3"/>
    <property type="match status" value="1"/>
</dbReference>
<evidence type="ECO:0000256" key="1">
    <source>
        <dbReference type="ARBA" id="ARBA00022737"/>
    </source>
</evidence>
<organism evidence="5 6">
    <name type="scientific">Suipraeoptans intestinalis</name>
    <dbReference type="NCBI Taxonomy" id="2606628"/>
    <lineage>
        <taxon>Bacteria</taxon>
        <taxon>Bacillati</taxon>
        <taxon>Bacillota</taxon>
        <taxon>Clostridia</taxon>
        <taxon>Lachnospirales</taxon>
        <taxon>Lachnospiraceae</taxon>
        <taxon>Suipraeoptans</taxon>
    </lineage>
</organism>
<dbReference type="PROSITE" id="PS51170">
    <property type="entry name" value="CW"/>
    <property type="match status" value="1"/>
</dbReference>
<proteinExistence type="predicted"/>
<feature type="signal peptide" evidence="3">
    <location>
        <begin position="1"/>
        <end position="31"/>
    </location>
</feature>
<dbReference type="GO" id="GO:0016787">
    <property type="term" value="F:hydrolase activity"/>
    <property type="evidence" value="ECO:0007669"/>
    <property type="project" value="UniProtKB-KW"/>
</dbReference>
<keyword evidence="1" id="KW-0677">Repeat</keyword>
<dbReference type="InterPro" id="IPR001279">
    <property type="entry name" value="Metallo-B-lactamas"/>
</dbReference>
<dbReference type="SUPFAM" id="SSF69360">
    <property type="entry name" value="Cell wall binding repeat"/>
    <property type="match status" value="3"/>
</dbReference>
<gene>
    <name evidence="5" type="ORF">FYJ34_02200</name>
</gene>
<accession>A0A6N7UR45</accession>
<dbReference type="PANTHER" id="PTHR30619">
    <property type="entry name" value="DNA INTERNALIZATION/COMPETENCE PROTEIN COMEC/REC2"/>
    <property type="match status" value="1"/>
</dbReference>
<evidence type="ECO:0000259" key="4">
    <source>
        <dbReference type="Pfam" id="PF00753"/>
    </source>
</evidence>
<feature type="chain" id="PRO_5026667417" evidence="3">
    <location>
        <begin position="32"/>
        <end position="710"/>
    </location>
</feature>
<dbReference type="Gene3D" id="2.10.270.10">
    <property type="entry name" value="Cholin Binding"/>
    <property type="match status" value="3"/>
</dbReference>
<keyword evidence="6" id="KW-1185">Reference proteome</keyword>
<protein>
    <submittedName>
        <fullName evidence="5">MBL fold metallo-hydrolase</fullName>
    </submittedName>
</protein>
<dbReference type="Pfam" id="PF19085">
    <property type="entry name" value="Choline_bind_2"/>
    <property type="match status" value="1"/>
</dbReference>
<dbReference type="Gene3D" id="3.60.15.10">
    <property type="entry name" value="Ribonuclease Z/Hydroxyacylglutathione hydrolase-like"/>
    <property type="match status" value="1"/>
</dbReference>
<dbReference type="InterPro" id="IPR036866">
    <property type="entry name" value="RibonucZ/Hydroxyglut_hydro"/>
</dbReference>
<dbReference type="SUPFAM" id="SSF56281">
    <property type="entry name" value="Metallo-hydrolase/oxidoreductase"/>
    <property type="match status" value="1"/>
</dbReference>
<reference evidence="5 6" key="1">
    <citation type="submission" date="2019-08" db="EMBL/GenBank/DDBJ databases">
        <title>In-depth cultivation of the pig gut microbiome towards novel bacterial diversity and tailored functional studies.</title>
        <authorList>
            <person name="Wylensek D."/>
            <person name="Hitch T.C.A."/>
            <person name="Clavel T."/>
        </authorList>
    </citation>
    <scope>NUCLEOTIDE SEQUENCE [LARGE SCALE GENOMIC DNA]</scope>
    <source>
        <strain evidence="5 6">68-1-5</strain>
    </source>
</reference>
<dbReference type="EMBL" id="VULY01000018">
    <property type="protein sequence ID" value="MSR93123.1"/>
    <property type="molecule type" value="Genomic_DNA"/>
</dbReference>
<keyword evidence="3" id="KW-0732">Signal</keyword>
<name>A0A6N7UR45_9FIRM</name>
<sequence length="710" mass="80364">MKKGNWKKRGMAIILVAAVAAGAVHIPTVYAEDSDLQSRDAEASEQDAPGLMEGIDLREVTVENEPKAMAAETVPQQTDVVNTESETGIVKVHMVTSTQSTNAFILECDGHFAVVDSGEDKDYPQNPRWGVTIGQGIEEKVIAYMHRLGVTEDNFDYYIGTHAHSDHIGSADEIIREFRPKTVITPKYQDEFLFSEAGCFDNLYVYERMLDAAKEVGAEILLNTPTDPYEVPLGSARIRIFNGAREIKPGSLYDVNEISLGVKITGSNGRAAFIGGDINDIWGVESRLKNEIGTVDVCSMNHHGVPGSNTYEYVKALHPRIILAPIATPAYASAENDPQDPWHSAYEGILELLKEGTRVVAAGDMASDFAITVHLDDTLKNNIPDDLEGSLIGVDRNLARMFQVNLKGGYLKETIRDGYWMNVQGGWRYRFQGRFLAQGFEEINGILYYFHPNGYMATGWILDSGKWYYANEDGSLATFKWVNSGGKWYYLGADHIMLTNAVTDDGYYVDGNGVWIQTGKWIKDGIGWWYRYPNGSWPQDCIALIGGERYSFDARGYMQTGWIKRGESWYYAESSGALRKSQWLFYRGVWYYLKADGRMAVSEMTPDGYKVDEEGRYMEIQGDKWVKDTVGWWYRYADGSWPSNKFVTIEGKVYYFSEEGYRQSGWIKVGEDWYYAETDGSIVFSKWIPYKGTWYYLLPDGKMMKPYRKK</sequence>
<evidence type="ECO:0000256" key="2">
    <source>
        <dbReference type="PROSITE-ProRule" id="PRU00591"/>
    </source>
</evidence>
<dbReference type="Pfam" id="PF01473">
    <property type="entry name" value="Choline_bind_1"/>
    <property type="match status" value="4"/>
</dbReference>